<proteinExistence type="predicted"/>
<dbReference type="OrthoDB" id="7156875at2"/>
<organism evidence="5 6">
    <name type="scientific">Neisseria arctica</name>
    <dbReference type="NCBI Taxonomy" id="1470200"/>
    <lineage>
        <taxon>Bacteria</taxon>
        <taxon>Pseudomonadati</taxon>
        <taxon>Pseudomonadota</taxon>
        <taxon>Betaproteobacteria</taxon>
        <taxon>Neisseriales</taxon>
        <taxon>Neisseriaceae</taxon>
        <taxon>Neisseria</taxon>
    </lineage>
</organism>
<dbReference type="STRING" id="1470200.PL75_05720"/>
<dbReference type="NCBIfam" id="NF040838">
    <property type="entry name" value="T4_PilC_Neiss"/>
    <property type="match status" value="1"/>
</dbReference>
<keyword evidence="6" id="KW-1185">Reference proteome</keyword>
<feature type="chain" id="PRO_5005246731" description="VWFA domain-containing protein" evidence="3">
    <location>
        <begin position="31"/>
        <end position="1087"/>
    </location>
</feature>
<evidence type="ECO:0000313" key="5">
    <source>
        <dbReference type="EMBL" id="KLT72985.1"/>
    </source>
</evidence>
<evidence type="ECO:0000256" key="1">
    <source>
        <dbReference type="ARBA" id="ARBA00022723"/>
    </source>
</evidence>
<keyword evidence="1" id="KW-0479">Metal-binding</keyword>
<dbReference type="GO" id="GO:0046872">
    <property type="term" value="F:metal ion binding"/>
    <property type="evidence" value="ECO:0007669"/>
    <property type="project" value="UniProtKB-KW"/>
</dbReference>
<dbReference type="RefSeq" id="WP_047760962.1">
    <property type="nucleotide sequence ID" value="NZ_CP091510.1"/>
</dbReference>
<evidence type="ECO:0000256" key="3">
    <source>
        <dbReference type="SAM" id="SignalP"/>
    </source>
</evidence>
<dbReference type="EMBL" id="JTDO01000007">
    <property type="protein sequence ID" value="KLT72985.1"/>
    <property type="molecule type" value="Genomic_DNA"/>
</dbReference>
<sequence length="1087" mass="118367">MKILSPPLALKPQVLFCCLAFCSFYQYSKAADSFAETPLHLQNQSTTSYNNYPKPKVMFLIDDSGSMAWIPGENRTPRYANEKSRLTIVQSALSAVLGQYQNNVQWGMQTLNKSTNPNANLSGYTTNYQTVTSLIQNIQPSGGTPTTSRYYEVSKIVRDATQYRCDKNFIVLLSDGDANGSWITNTWNSNGYGEYYPVSPYPYFPNNKVSDNYFGSRTGGSLKYSYTYLGNSRLSTEIWDTIFDRNDGLSWFSKTLATKDYKTTGVDATGKNWNGAPNDPKDSSGNSIFAKQLVQTFTVGFGSGISAAGKQYLQKGASKNEYYFAADNAESLTASFKNIFDTIANESIVNPVSAYGTVAPAVIGNAVPDMAALVQLDTGSWSSQLFFYDTDTSGNVNTSTAPKQPSYTNRRVIMNTGSANVWADQPNNISGLDNRFFDLSGGTPVDQDEWKSTLLPWTVRSSDDNLIKSNAASKKYTVPYRLRETTRRNLGDILDSPVLTIGPQTGGRQKFLVTSANDGMVHLFKSDNNTAATNPYDLKLSYIPAAMERDSNNGGSTLGKTLKELAHEEYGKNDQHPHRYMVNGGFVLRQTPEGNKSKGQQIFMAGALGQGGRGAYALNIGGINRTNGQPLALDTNQSTWLNDVPLFETPKGTNNTLGYTIGTPQIGRVSISRTNNTVDFEKNIRYATFLASGYRSRNAATDNNETALYVYDTLGQEASSGTKANDSVPGKLLAKINVPNGKGGLSSPTLVDIDFDGIIDIAYAGDYGGNMYRFDLRNATPSEWNVTRIYEGSPTQPIVAAPAVSRRSQGNYVVIFGTGSDIYSSDLSNTAQQAVYGIFDDVSTYPATDITEVAKYSDDTSKIQVQTITTAQQNNADYRFLSNNPVNDTHKGWKIALPETGERVVIKPTMILRTAMISTRIYKTGPSISSNSGSMDVCQPTTTSVSTQSASWIMGINAATGGALTSKDARLDFRFIQKDAKSGIEYYANGLRQNGILSFSYIDMAKAQKGLAVTDDGDSGGSGTDLELGERSKIPKNSCFTGNATRFISGLTSKQENSSDAPETSTLGISGPLCSAKIKRLSWREIF</sequence>
<dbReference type="InterPro" id="IPR036465">
    <property type="entry name" value="vWFA_dom_sf"/>
</dbReference>
<feature type="domain" description="VWFA" evidence="4">
    <location>
        <begin position="56"/>
        <end position="343"/>
    </location>
</feature>
<keyword evidence="2" id="KW-0106">Calcium</keyword>
<comment type="caution">
    <text evidence="5">The sequence shown here is derived from an EMBL/GenBank/DDBJ whole genome shotgun (WGS) entry which is preliminary data.</text>
</comment>
<dbReference type="AlphaFoldDB" id="A0A0J0YS69"/>
<evidence type="ECO:0000259" key="4">
    <source>
        <dbReference type="PROSITE" id="PS50234"/>
    </source>
</evidence>
<dbReference type="InterPro" id="IPR008707">
    <property type="entry name" value="B-propeller_PilY1"/>
</dbReference>
<dbReference type="Pfam" id="PF05567">
    <property type="entry name" value="T4P_PilY1"/>
    <property type="match status" value="1"/>
</dbReference>
<dbReference type="Pfam" id="PF13519">
    <property type="entry name" value="VWA_2"/>
    <property type="match status" value="1"/>
</dbReference>
<dbReference type="InterPro" id="IPR002035">
    <property type="entry name" value="VWF_A"/>
</dbReference>
<dbReference type="Proteomes" id="UP000036027">
    <property type="component" value="Unassembled WGS sequence"/>
</dbReference>
<protein>
    <recommendedName>
        <fullName evidence="4">VWFA domain-containing protein</fullName>
    </recommendedName>
</protein>
<accession>A0A0J0YS69</accession>
<keyword evidence="3" id="KW-0732">Signal</keyword>
<evidence type="ECO:0000256" key="2">
    <source>
        <dbReference type="ARBA" id="ARBA00022837"/>
    </source>
</evidence>
<gene>
    <name evidence="5" type="ORF">PL75_05720</name>
</gene>
<reference evidence="5 6" key="1">
    <citation type="submission" date="2014-11" db="EMBL/GenBank/DDBJ databases">
        <title>Genome of a novel goose pathogen.</title>
        <authorList>
            <person name="Hansen C.M."/>
            <person name="Hueffer K."/>
            <person name="Choi S.C."/>
        </authorList>
    </citation>
    <scope>NUCLEOTIDE SEQUENCE [LARGE SCALE GENOMIC DNA]</scope>
    <source>
        <strain evidence="5 6">KH1503</strain>
    </source>
</reference>
<dbReference type="Gene3D" id="3.40.50.410">
    <property type="entry name" value="von Willebrand factor, type A domain"/>
    <property type="match status" value="2"/>
</dbReference>
<dbReference type="SMART" id="SM00327">
    <property type="entry name" value="VWA"/>
    <property type="match status" value="1"/>
</dbReference>
<evidence type="ECO:0000313" key="6">
    <source>
        <dbReference type="Proteomes" id="UP000036027"/>
    </source>
</evidence>
<feature type="signal peptide" evidence="3">
    <location>
        <begin position="1"/>
        <end position="30"/>
    </location>
</feature>
<dbReference type="PATRIC" id="fig|1470200.3.peg.2333"/>
<dbReference type="SUPFAM" id="SSF53300">
    <property type="entry name" value="vWA-like"/>
    <property type="match status" value="1"/>
</dbReference>
<name>A0A0J0YS69_9NEIS</name>
<dbReference type="PROSITE" id="PS50234">
    <property type="entry name" value="VWFA"/>
    <property type="match status" value="1"/>
</dbReference>